<evidence type="ECO:0000313" key="3">
    <source>
        <dbReference type="Proteomes" id="UP001061302"/>
    </source>
</evidence>
<sequence length="150" mass="16058">MTRYIMGALALLAGVASAQPVLPADFVGNYWAKLHHDRRARALLIDTLLTERAGAFTAHGRFGVICKGLVPVVIEGRRHKEGWQLSFSPSQKTRITLQGDAKHLSGSYQGEFGTGQLTVDRGEVAVSCPELFAGAASEAATRDDASRPAP</sequence>
<organism evidence="2 3">
    <name type="scientific">Chitiniphilus purpureus</name>
    <dbReference type="NCBI Taxonomy" id="2981137"/>
    <lineage>
        <taxon>Bacteria</taxon>
        <taxon>Pseudomonadati</taxon>
        <taxon>Pseudomonadota</taxon>
        <taxon>Betaproteobacteria</taxon>
        <taxon>Neisseriales</taxon>
        <taxon>Chitinibacteraceae</taxon>
        <taxon>Chitiniphilus</taxon>
    </lineage>
</organism>
<protein>
    <recommendedName>
        <fullName evidence="4">DUF3617 family protein</fullName>
    </recommendedName>
</protein>
<keyword evidence="1" id="KW-0732">Signal</keyword>
<dbReference type="RefSeq" id="WP_263123915.1">
    <property type="nucleotide sequence ID" value="NZ_CP106753.1"/>
</dbReference>
<name>A0ABY6DK48_9NEIS</name>
<dbReference type="Proteomes" id="UP001061302">
    <property type="component" value="Chromosome"/>
</dbReference>
<evidence type="ECO:0000256" key="1">
    <source>
        <dbReference type="SAM" id="SignalP"/>
    </source>
</evidence>
<gene>
    <name evidence="2" type="ORF">N8I74_14980</name>
</gene>
<keyword evidence="3" id="KW-1185">Reference proteome</keyword>
<feature type="signal peptide" evidence="1">
    <location>
        <begin position="1"/>
        <end position="18"/>
    </location>
</feature>
<accession>A0ABY6DK48</accession>
<evidence type="ECO:0000313" key="2">
    <source>
        <dbReference type="EMBL" id="UXY14613.1"/>
    </source>
</evidence>
<dbReference type="EMBL" id="CP106753">
    <property type="protein sequence ID" value="UXY14613.1"/>
    <property type="molecule type" value="Genomic_DNA"/>
</dbReference>
<feature type="chain" id="PRO_5047233848" description="DUF3617 family protein" evidence="1">
    <location>
        <begin position="19"/>
        <end position="150"/>
    </location>
</feature>
<reference evidence="2" key="1">
    <citation type="submission" date="2022-10" db="EMBL/GenBank/DDBJ databases">
        <title>Chitiniphilus purpureus sp. nov., a novel chitin-degrading bacterium isolated from crawfish pond sediment.</title>
        <authorList>
            <person name="Li K."/>
        </authorList>
    </citation>
    <scope>NUCLEOTIDE SEQUENCE</scope>
    <source>
        <strain evidence="2">CD1</strain>
    </source>
</reference>
<proteinExistence type="predicted"/>
<evidence type="ECO:0008006" key="4">
    <source>
        <dbReference type="Google" id="ProtNLM"/>
    </source>
</evidence>